<accession>A0A804QFN4</accession>
<organism evidence="1 2">
    <name type="scientific">Zea mays</name>
    <name type="common">Maize</name>
    <dbReference type="NCBI Taxonomy" id="4577"/>
    <lineage>
        <taxon>Eukaryota</taxon>
        <taxon>Viridiplantae</taxon>
        <taxon>Streptophyta</taxon>
        <taxon>Embryophyta</taxon>
        <taxon>Tracheophyta</taxon>
        <taxon>Spermatophyta</taxon>
        <taxon>Magnoliopsida</taxon>
        <taxon>Liliopsida</taxon>
        <taxon>Poales</taxon>
        <taxon>Poaceae</taxon>
        <taxon>PACMAD clade</taxon>
        <taxon>Panicoideae</taxon>
        <taxon>Andropogonodae</taxon>
        <taxon>Andropogoneae</taxon>
        <taxon>Tripsacinae</taxon>
        <taxon>Zea</taxon>
    </lineage>
</organism>
<evidence type="ECO:0000313" key="2">
    <source>
        <dbReference type="Proteomes" id="UP000007305"/>
    </source>
</evidence>
<reference evidence="1" key="3">
    <citation type="submission" date="2021-05" db="UniProtKB">
        <authorList>
            <consortium name="EnsemblPlants"/>
        </authorList>
    </citation>
    <scope>IDENTIFICATION</scope>
    <source>
        <strain evidence="1">cv. B73</strain>
    </source>
</reference>
<keyword evidence="2" id="KW-1185">Reference proteome</keyword>
<dbReference type="Proteomes" id="UP000007305">
    <property type="component" value="Chromosome 7"/>
</dbReference>
<dbReference type="EnsemblPlants" id="Zm00001eb324460_T001">
    <property type="protein sequence ID" value="Zm00001eb324460_P001"/>
    <property type="gene ID" value="Zm00001eb324460"/>
</dbReference>
<name>A0A804QFN4_MAIZE</name>
<dbReference type="AlphaFoldDB" id="A0A804QFN4"/>
<protein>
    <submittedName>
        <fullName evidence="1">Uncharacterized protein</fullName>
    </submittedName>
</protein>
<dbReference type="Gramene" id="Zm00001eb324460_T001">
    <property type="protein sequence ID" value="Zm00001eb324460_P001"/>
    <property type="gene ID" value="Zm00001eb324460"/>
</dbReference>
<evidence type="ECO:0000313" key="1">
    <source>
        <dbReference type="EnsemblPlants" id="Zm00001eb324460_P001"/>
    </source>
</evidence>
<proteinExistence type="predicted"/>
<sequence length="127" mass="13587">SRVAPAAPPSQLTPATRAATALPAGPIAPLPRSSRLLVLLAIRHEEELDKLLAGVLSCLPPLSCSPRPARATLRRRPASRARPPPLGCSLRLACAYLRRRPPVCAGSQCWTLASSYRRLPHQPAPNP</sequence>
<dbReference type="InParanoid" id="A0A804QFN4"/>
<reference evidence="1" key="2">
    <citation type="submission" date="2019-07" db="EMBL/GenBank/DDBJ databases">
        <authorList>
            <person name="Seetharam A."/>
            <person name="Woodhouse M."/>
            <person name="Cannon E."/>
        </authorList>
    </citation>
    <scope>NUCLEOTIDE SEQUENCE [LARGE SCALE GENOMIC DNA]</scope>
    <source>
        <strain evidence="1">cv. B73</strain>
    </source>
</reference>
<reference evidence="2" key="1">
    <citation type="submission" date="2015-12" db="EMBL/GenBank/DDBJ databases">
        <title>Update maize B73 reference genome by single molecule sequencing technologies.</title>
        <authorList>
            <consortium name="Maize Genome Sequencing Project"/>
            <person name="Ware D."/>
        </authorList>
    </citation>
    <scope>NUCLEOTIDE SEQUENCE [LARGE SCALE GENOMIC DNA]</scope>
    <source>
        <strain evidence="2">cv. B73</strain>
    </source>
</reference>